<dbReference type="EMBL" id="QJPH01000479">
    <property type="protein sequence ID" value="PZN72641.1"/>
    <property type="molecule type" value="Genomic_DNA"/>
</dbReference>
<dbReference type="Proteomes" id="UP000249396">
    <property type="component" value="Unassembled WGS sequence"/>
</dbReference>
<reference evidence="1 2" key="1">
    <citation type="journal article" date="2018" name="Aquat. Microb. Ecol.">
        <title>Gammaproteobacterial methanotrophs dominate.</title>
        <authorList>
            <person name="Rissanen A.J."/>
            <person name="Saarenheimo J."/>
            <person name="Tiirola M."/>
            <person name="Peura S."/>
            <person name="Aalto S.L."/>
            <person name="Karvinen A."/>
            <person name="Nykanen H."/>
        </authorList>
    </citation>
    <scope>NUCLEOTIDE SEQUENCE [LARGE SCALE GENOMIC DNA]</scope>
    <source>
        <strain evidence="1">AMbin10</strain>
    </source>
</reference>
<protein>
    <submittedName>
        <fullName evidence="1">Uncharacterized protein</fullName>
    </submittedName>
</protein>
<organism evidence="1 2">
    <name type="scientific">Candidatus Methylumidiphilus alinenensis</name>
    <dbReference type="NCBI Taxonomy" id="2202197"/>
    <lineage>
        <taxon>Bacteria</taxon>
        <taxon>Pseudomonadati</taxon>
        <taxon>Pseudomonadota</taxon>
        <taxon>Gammaproteobacteria</taxon>
        <taxon>Methylococcales</taxon>
        <taxon>Candidatus Methylumidiphilus</taxon>
    </lineage>
</organism>
<dbReference type="AlphaFoldDB" id="A0A2W4QKG2"/>
<evidence type="ECO:0000313" key="2">
    <source>
        <dbReference type="Proteomes" id="UP000249396"/>
    </source>
</evidence>
<evidence type="ECO:0000313" key="1">
    <source>
        <dbReference type="EMBL" id="PZN72641.1"/>
    </source>
</evidence>
<sequence length="67" mass="7433">MASRQVRLTPGVTTGVLVSWGALRNRGLGSASAFFRARLGSEKAEGVKMFNKFLSITDKKKVLWEFE</sequence>
<gene>
    <name evidence="1" type="ORF">DM484_24225</name>
</gene>
<comment type="caution">
    <text evidence="1">The sequence shown here is derived from an EMBL/GenBank/DDBJ whole genome shotgun (WGS) entry which is preliminary data.</text>
</comment>
<name>A0A2W4QKG2_9GAMM</name>
<proteinExistence type="predicted"/>
<accession>A0A2W4QKG2</accession>